<dbReference type="Proteomes" id="UP000654075">
    <property type="component" value="Unassembled WGS sequence"/>
</dbReference>
<accession>A0A813FPW7</accession>
<evidence type="ECO:0000313" key="2">
    <source>
        <dbReference type="EMBL" id="CAE8614841.1"/>
    </source>
</evidence>
<feature type="compositionally biased region" description="Basic and acidic residues" evidence="1">
    <location>
        <begin position="224"/>
        <end position="235"/>
    </location>
</feature>
<feature type="region of interest" description="Disordered" evidence="1">
    <location>
        <begin position="205"/>
        <end position="235"/>
    </location>
</feature>
<proteinExistence type="predicted"/>
<dbReference type="AlphaFoldDB" id="A0A813FPW7"/>
<comment type="caution">
    <text evidence="2">The sequence shown here is derived from an EMBL/GenBank/DDBJ whole genome shotgun (WGS) entry which is preliminary data.</text>
</comment>
<dbReference type="OrthoDB" id="410456at2759"/>
<reference evidence="2" key="1">
    <citation type="submission" date="2021-02" db="EMBL/GenBank/DDBJ databases">
        <authorList>
            <person name="Dougan E. K."/>
            <person name="Rhodes N."/>
            <person name="Thang M."/>
            <person name="Chan C."/>
        </authorList>
    </citation>
    <scope>NUCLEOTIDE SEQUENCE</scope>
</reference>
<dbReference type="SUPFAM" id="SSF53335">
    <property type="entry name" value="S-adenosyl-L-methionine-dependent methyltransferases"/>
    <property type="match status" value="1"/>
</dbReference>
<keyword evidence="3" id="KW-1185">Reference proteome</keyword>
<dbReference type="Gene3D" id="3.40.50.150">
    <property type="entry name" value="Vaccinia Virus protein VP39"/>
    <property type="match status" value="1"/>
</dbReference>
<name>A0A813FPW7_POLGL</name>
<dbReference type="InterPro" id="IPR029063">
    <property type="entry name" value="SAM-dependent_MTases_sf"/>
</dbReference>
<dbReference type="EMBL" id="CAJNNV010025515">
    <property type="protein sequence ID" value="CAE8614841.1"/>
    <property type="molecule type" value="Genomic_DNA"/>
</dbReference>
<sequence>MCFPGRSWLVTAEDMRGVEVLSDEQPFDLRREGGPEAEESYIRWNIAELDKCPALRGRTFDLIISWVTWIWVSDPLGALELVFDRFLAPDGILIIGGMQLLTHQNSGPCKDQRWLFSLRDMLVEQVGHQIETFADASLSVLTWWVQRKPLQPETTHLLGLGRFMGYDLDHPFEEDSQKAIYEIAAKGALLGPLAATYDGGTGGAYPLPPAPAEGARPIPSARLRKNDAALDDASRRKMPADLDEYRRLEDSDLSTLLARWIAT</sequence>
<evidence type="ECO:0000256" key="1">
    <source>
        <dbReference type="SAM" id="MobiDB-lite"/>
    </source>
</evidence>
<organism evidence="2 3">
    <name type="scientific">Polarella glacialis</name>
    <name type="common">Dinoflagellate</name>
    <dbReference type="NCBI Taxonomy" id="89957"/>
    <lineage>
        <taxon>Eukaryota</taxon>
        <taxon>Sar</taxon>
        <taxon>Alveolata</taxon>
        <taxon>Dinophyceae</taxon>
        <taxon>Suessiales</taxon>
        <taxon>Suessiaceae</taxon>
        <taxon>Polarella</taxon>
    </lineage>
</organism>
<protein>
    <submittedName>
        <fullName evidence="2">Uncharacterized protein</fullName>
    </submittedName>
</protein>
<gene>
    <name evidence="2" type="ORF">PGLA1383_LOCUS32562</name>
</gene>
<evidence type="ECO:0000313" key="3">
    <source>
        <dbReference type="Proteomes" id="UP000654075"/>
    </source>
</evidence>